<dbReference type="PANTHER" id="PTHR43212:SF3">
    <property type="entry name" value="QUERCETIN 2,3-DIOXYGENASE"/>
    <property type="match status" value="1"/>
</dbReference>
<dbReference type="PIRSF" id="PIRSF006232">
    <property type="entry name" value="Pirin"/>
    <property type="match status" value="1"/>
</dbReference>
<proteinExistence type="inferred from homology"/>
<dbReference type="RefSeq" id="WP_015819685.1">
    <property type="nucleotide sequence ID" value="NC_012997.1"/>
</dbReference>
<gene>
    <name evidence="6" type="ordered locus">TERTU_0341</name>
</gene>
<dbReference type="Proteomes" id="UP000009080">
    <property type="component" value="Chromosome"/>
</dbReference>
<dbReference type="InterPro" id="IPR012093">
    <property type="entry name" value="Pirin"/>
</dbReference>
<feature type="binding site" evidence="2">
    <location>
        <position position="57"/>
    </location>
    <ligand>
        <name>Fe cation</name>
        <dbReference type="ChEBI" id="CHEBI:24875"/>
    </ligand>
</feature>
<dbReference type="STRING" id="377629.TERTU_0341"/>
<dbReference type="AlphaFoldDB" id="C5BM80"/>
<feature type="domain" description="Pirin N-terminal" evidence="4">
    <location>
        <begin position="12"/>
        <end position="119"/>
    </location>
</feature>
<dbReference type="OrthoDB" id="9780903at2"/>
<dbReference type="InterPro" id="IPR011051">
    <property type="entry name" value="RmlC_Cupin_sf"/>
</dbReference>
<comment type="similarity">
    <text evidence="1 3">Belongs to the pirin family.</text>
</comment>
<protein>
    <submittedName>
        <fullName evidence="6">Pirin domain protein</fullName>
    </submittedName>
</protein>
<accession>C5BM80</accession>
<feature type="binding site" evidence="2">
    <location>
        <position position="101"/>
    </location>
    <ligand>
        <name>Fe cation</name>
        <dbReference type="ChEBI" id="CHEBI:24875"/>
    </ligand>
</feature>
<dbReference type="EMBL" id="CP001614">
    <property type="protein sequence ID" value="ACR13571.1"/>
    <property type="molecule type" value="Genomic_DNA"/>
</dbReference>
<evidence type="ECO:0000259" key="4">
    <source>
        <dbReference type="Pfam" id="PF02678"/>
    </source>
</evidence>
<sequence length="232" mass="24792">MIVKRAAEERGPSDLGWLQSQHTFSFGGYQDPAHMGFGPLRVINEDRVVPGAGFGTHPHKNMEIISYVLSGELAHKDSMGNGSRIVAGDVQVMSAGAGVTHSEFNASDSEPVHFLQIWIQPNAVDTEPGYQQLSFAPEDLRNKLIQVVGGDARAPLQIKQDASLAIGRLEPGVELGETLVPTRKYWLQVASGELRVNGELAKAGDGLAIAGEAALAMAAITQTEILLFDLPA</sequence>
<feature type="binding site" evidence="2">
    <location>
        <position position="59"/>
    </location>
    <ligand>
        <name>Fe cation</name>
        <dbReference type="ChEBI" id="CHEBI:24875"/>
    </ligand>
</feature>
<name>C5BM80_TERTT</name>
<dbReference type="KEGG" id="ttu:TERTU_0341"/>
<dbReference type="HOGENOM" id="CLU_064194_2_2_6"/>
<evidence type="ECO:0000256" key="1">
    <source>
        <dbReference type="ARBA" id="ARBA00008416"/>
    </source>
</evidence>
<keyword evidence="7" id="KW-1185">Reference proteome</keyword>
<dbReference type="eggNOG" id="COG1741">
    <property type="taxonomic scope" value="Bacteria"/>
</dbReference>
<keyword evidence="2" id="KW-0479">Metal-binding</keyword>
<dbReference type="CDD" id="cd02910">
    <property type="entry name" value="cupin_Yhhw_N"/>
    <property type="match status" value="1"/>
</dbReference>
<dbReference type="PANTHER" id="PTHR43212">
    <property type="entry name" value="QUERCETIN 2,3-DIOXYGENASE"/>
    <property type="match status" value="1"/>
</dbReference>
<reference evidence="6 7" key="1">
    <citation type="journal article" date="2009" name="PLoS ONE">
        <title>The complete genome of Teredinibacter turnerae T7901: an intracellular endosymbiont of marine wood-boring bivalves (shipworms).</title>
        <authorList>
            <person name="Yang J.C."/>
            <person name="Madupu R."/>
            <person name="Durkin A.S."/>
            <person name="Ekborg N.A."/>
            <person name="Pedamallu C.S."/>
            <person name="Hostetler J.B."/>
            <person name="Radune D."/>
            <person name="Toms B.S."/>
            <person name="Henrissat B."/>
            <person name="Coutinho P.M."/>
            <person name="Schwarz S."/>
            <person name="Field L."/>
            <person name="Trindade-Silva A.E."/>
            <person name="Soares C.A.G."/>
            <person name="Elshahawi S."/>
            <person name="Hanora A."/>
            <person name="Schmidt E.W."/>
            <person name="Haygood M.G."/>
            <person name="Posfai J."/>
            <person name="Benner J."/>
            <person name="Madinger C."/>
            <person name="Nove J."/>
            <person name="Anton B."/>
            <person name="Chaudhary K."/>
            <person name="Foster J."/>
            <person name="Holman A."/>
            <person name="Kumar S."/>
            <person name="Lessard P.A."/>
            <person name="Luyten Y.A."/>
            <person name="Slatko B."/>
            <person name="Wood N."/>
            <person name="Wu B."/>
            <person name="Teplitski M."/>
            <person name="Mougous J.D."/>
            <person name="Ward N."/>
            <person name="Eisen J.A."/>
            <person name="Badger J.H."/>
            <person name="Distel D.L."/>
        </authorList>
    </citation>
    <scope>NUCLEOTIDE SEQUENCE [LARGE SCALE GENOMIC DNA]</scope>
    <source>
        <strain evidence="7">ATCC 39867 / T7901</strain>
    </source>
</reference>
<dbReference type="InterPro" id="IPR014710">
    <property type="entry name" value="RmlC-like_jellyroll"/>
</dbReference>
<evidence type="ECO:0000259" key="5">
    <source>
        <dbReference type="Pfam" id="PF17954"/>
    </source>
</evidence>
<keyword evidence="2" id="KW-0408">Iron</keyword>
<evidence type="ECO:0000256" key="3">
    <source>
        <dbReference type="RuleBase" id="RU003457"/>
    </source>
</evidence>
<organism evidence="6 7">
    <name type="scientific">Teredinibacter turnerae (strain ATCC 39867 / T7901)</name>
    <dbReference type="NCBI Taxonomy" id="377629"/>
    <lineage>
        <taxon>Bacteria</taxon>
        <taxon>Pseudomonadati</taxon>
        <taxon>Pseudomonadota</taxon>
        <taxon>Gammaproteobacteria</taxon>
        <taxon>Cellvibrionales</taxon>
        <taxon>Cellvibrionaceae</taxon>
        <taxon>Teredinibacter</taxon>
    </lineage>
</organism>
<evidence type="ECO:0000313" key="7">
    <source>
        <dbReference type="Proteomes" id="UP000009080"/>
    </source>
</evidence>
<dbReference type="InterPro" id="IPR041602">
    <property type="entry name" value="Quercetinase_C"/>
</dbReference>
<comment type="cofactor">
    <cofactor evidence="2">
        <name>Fe cation</name>
        <dbReference type="ChEBI" id="CHEBI:24875"/>
    </cofactor>
    <text evidence="2">Binds 1 Fe cation per subunit.</text>
</comment>
<feature type="domain" description="Quercetin 2,3-dioxygenase C-terminal cupin" evidence="5">
    <location>
        <begin position="153"/>
        <end position="230"/>
    </location>
</feature>
<dbReference type="SMR" id="C5BM80"/>
<dbReference type="InterPro" id="IPR003829">
    <property type="entry name" value="Pirin_N_dom"/>
</dbReference>
<dbReference type="SUPFAM" id="SSF51182">
    <property type="entry name" value="RmlC-like cupins"/>
    <property type="match status" value="1"/>
</dbReference>
<evidence type="ECO:0000313" key="6">
    <source>
        <dbReference type="EMBL" id="ACR13571.1"/>
    </source>
</evidence>
<evidence type="ECO:0000256" key="2">
    <source>
        <dbReference type="PIRSR" id="PIRSR006232-1"/>
    </source>
</evidence>
<dbReference type="Pfam" id="PF17954">
    <property type="entry name" value="Pirin_C_2"/>
    <property type="match status" value="1"/>
</dbReference>
<dbReference type="Gene3D" id="2.60.120.10">
    <property type="entry name" value="Jelly Rolls"/>
    <property type="match status" value="2"/>
</dbReference>
<feature type="binding site" evidence="2">
    <location>
        <position position="103"/>
    </location>
    <ligand>
        <name>Fe cation</name>
        <dbReference type="ChEBI" id="CHEBI:24875"/>
    </ligand>
</feature>
<dbReference type="Pfam" id="PF02678">
    <property type="entry name" value="Pirin"/>
    <property type="match status" value="1"/>
</dbReference>
<dbReference type="GO" id="GO:0046872">
    <property type="term" value="F:metal ion binding"/>
    <property type="evidence" value="ECO:0007669"/>
    <property type="project" value="UniProtKB-KW"/>
</dbReference>